<reference evidence="1 2" key="1">
    <citation type="submission" date="2024-03" db="EMBL/GenBank/DDBJ databases">
        <authorList>
            <person name="Martinez-Hernandez J."/>
        </authorList>
    </citation>
    <scope>NUCLEOTIDE SEQUENCE [LARGE SCALE GENOMIC DNA]</scope>
</reference>
<proteinExistence type="predicted"/>
<evidence type="ECO:0000313" key="1">
    <source>
        <dbReference type="EMBL" id="CAL0310635.1"/>
    </source>
</evidence>
<accession>A0AAV1WMJ6</accession>
<keyword evidence="2" id="KW-1185">Reference proteome</keyword>
<evidence type="ECO:0000313" key="2">
    <source>
        <dbReference type="Proteomes" id="UP001497480"/>
    </source>
</evidence>
<dbReference type="PANTHER" id="PTHR11439:SF483">
    <property type="entry name" value="PEPTIDE SYNTHASE GLIP-LIKE, PUTATIVE (AFU_ORTHOLOGUE AFUA_3G12920)-RELATED"/>
    <property type="match status" value="1"/>
</dbReference>
<dbReference type="Proteomes" id="UP001497480">
    <property type="component" value="Unassembled WGS sequence"/>
</dbReference>
<organism evidence="1 2">
    <name type="scientific">Lupinus luteus</name>
    <name type="common">European yellow lupine</name>
    <dbReference type="NCBI Taxonomy" id="3873"/>
    <lineage>
        <taxon>Eukaryota</taxon>
        <taxon>Viridiplantae</taxon>
        <taxon>Streptophyta</taxon>
        <taxon>Embryophyta</taxon>
        <taxon>Tracheophyta</taxon>
        <taxon>Spermatophyta</taxon>
        <taxon>Magnoliopsida</taxon>
        <taxon>eudicotyledons</taxon>
        <taxon>Gunneridae</taxon>
        <taxon>Pentapetalae</taxon>
        <taxon>rosids</taxon>
        <taxon>fabids</taxon>
        <taxon>Fabales</taxon>
        <taxon>Fabaceae</taxon>
        <taxon>Papilionoideae</taxon>
        <taxon>50 kb inversion clade</taxon>
        <taxon>genistoids sensu lato</taxon>
        <taxon>core genistoids</taxon>
        <taxon>Genisteae</taxon>
        <taxon>Lupinus</taxon>
    </lineage>
</organism>
<sequence>MTDLGQLSYFIGLEFQYIKGGLFMHQKKYLLEVLNMFGMMNCNPSDIPAELNLKLGNCETKDDADATVFRQTVGRLRYICHTRPEMSFSVGATSRFMSHPKQSHMIAAKKIRRYL</sequence>
<evidence type="ECO:0008006" key="3">
    <source>
        <dbReference type="Google" id="ProtNLM"/>
    </source>
</evidence>
<name>A0AAV1WMJ6_LUPLU</name>
<dbReference type="EMBL" id="CAXHTB010000008">
    <property type="protein sequence ID" value="CAL0310635.1"/>
    <property type="molecule type" value="Genomic_DNA"/>
</dbReference>
<dbReference type="PANTHER" id="PTHR11439">
    <property type="entry name" value="GAG-POL-RELATED RETROTRANSPOSON"/>
    <property type="match status" value="1"/>
</dbReference>
<comment type="caution">
    <text evidence="1">The sequence shown here is derived from an EMBL/GenBank/DDBJ whole genome shotgun (WGS) entry which is preliminary data.</text>
</comment>
<gene>
    <name evidence="1" type="ORF">LLUT_LOCUS11695</name>
</gene>
<dbReference type="AlphaFoldDB" id="A0AAV1WMJ6"/>
<protein>
    <recommendedName>
        <fullName evidence="3">Reverse transcriptase</fullName>
    </recommendedName>
</protein>